<dbReference type="AlphaFoldDB" id="A0A437NVQ5"/>
<dbReference type="Pfam" id="PF16889">
    <property type="entry name" value="Hepar_II_III_N"/>
    <property type="match status" value="1"/>
</dbReference>
<sequence length="393" mass="41840">MNGWHRLNGTVTRLRWYAGRLRTMSPVEIVHRVGEARRKRHWRALAAGWGPDPADAQAPLPAFPALRRDLAAAAGLPAVRESVARAREGRLRFLGRDWPRPRFGEADAAFWLHDPIGGGTWPGPDMSSFRVDVRSTSATPGHDARFGDVKYVWEPARLQMLHPLACALAAGDDAAGTVALALLRSFAAANPPYGGVHWVSGIELAMRLVGVLLLAAAAGPEGLPPDDRALVRRLAAASAHHLADFPSLHSSANNHRVAEGLGLFLAGLLLGQGGGAWEAAGRRILEEEADRQILADGVGAEQSPTYQAFTMEMLALALRLGRDLGRPLAPIVEERLARGAAFLGALMDGTGRVPAIGDDDEGRVLAQPPDREPRYVASVTAAAAGLAGRPDLA</sequence>
<organism evidence="2 3">
    <name type="scientific">Methylobacterium oryzihabitans</name>
    <dbReference type="NCBI Taxonomy" id="2499852"/>
    <lineage>
        <taxon>Bacteria</taxon>
        <taxon>Pseudomonadati</taxon>
        <taxon>Pseudomonadota</taxon>
        <taxon>Alphaproteobacteria</taxon>
        <taxon>Hyphomicrobiales</taxon>
        <taxon>Methylobacteriaceae</taxon>
        <taxon>Methylobacterium</taxon>
    </lineage>
</organism>
<evidence type="ECO:0000313" key="2">
    <source>
        <dbReference type="EMBL" id="RVU14101.1"/>
    </source>
</evidence>
<feature type="non-terminal residue" evidence="2">
    <location>
        <position position="393"/>
    </location>
</feature>
<dbReference type="RefSeq" id="WP_187371530.1">
    <property type="nucleotide sequence ID" value="NZ_SACP01000035.1"/>
</dbReference>
<dbReference type="Gene3D" id="1.50.10.100">
    <property type="entry name" value="Chondroitin AC/alginate lyase"/>
    <property type="match status" value="1"/>
</dbReference>
<feature type="domain" description="Heparin-sulfate lyase N-terminal" evidence="1">
    <location>
        <begin position="237"/>
        <end position="323"/>
    </location>
</feature>
<dbReference type="InterPro" id="IPR008929">
    <property type="entry name" value="Chondroitin_lyas"/>
</dbReference>
<proteinExistence type="predicted"/>
<protein>
    <submittedName>
        <fullName evidence="2">Heparinase</fullName>
    </submittedName>
</protein>
<evidence type="ECO:0000313" key="3">
    <source>
        <dbReference type="Proteomes" id="UP000286997"/>
    </source>
</evidence>
<dbReference type="PANTHER" id="PTHR39210:SF1">
    <property type="entry name" value="HEPARIN-SULFATE LYASE"/>
    <property type="match status" value="1"/>
</dbReference>
<reference evidence="2 3" key="1">
    <citation type="submission" date="2019-01" db="EMBL/GenBank/DDBJ databases">
        <authorList>
            <person name="Chen W.-M."/>
        </authorList>
    </citation>
    <scope>NUCLEOTIDE SEQUENCE [LARGE SCALE GENOMIC DNA]</scope>
    <source>
        <strain evidence="2 3">TER-1</strain>
    </source>
</reference>
<dbReference type="PANTHER" id="PTHR39210">
    <property type="entry name" value="HEPARIN-SULFATE LYASE"/>
    <property type="match status" value="1"/>
</dbReference>
<comment type="caution">
    <text evidence="2">The sequence shown here is derived from an EMBL/GenBank/DDBJ whole genome shotgun (WGS) entry which is preliminary data.</text>
</comment>
<name>A0A437NVQ5_9HYPH</name>
<accession>A0A437NVQ5</accession>
<gene>
    <name evidence="2" type="ORF">EOE48_24430</name>
</gene>
<keyword evidence="3" id="KW-1185">Reference proteome</keyword>
<dbReference type="SUPFAM" id="SSF48230">
    <property type="entry name" value="Chondroitin AC/alginate lyase"/>
    <property type="match status" value="1"/>
</dbReference>
<dbReference type="Proteomes" id="UP000286997">
    <property type="component" value="Unassembled WGS sequence"/>
</dbReference>
<evidence type="ECO:0000259" key="1">
    <source>
        <dbReference type="Pfam" id="PF16889"/>
    </source>
</evidence>
<dbReference type="InterPro" id="IPR031680">
    <property type="entry name" value="Hepar_II_III_N"/>
</dbReference>
<dbReference type="EMBL" id="SACP01000035">
    <property type="protein sequence ID" value="RVU14101.1"/>
    <property type="molecule type" value="Genomic_DNA"/>
</dbReference>